<dbReference type="PANTHER" id="PTHR44329:SF260">
    <property type="entry name" value="PROTEIN KINASE DOMAIN-CONTAINING PROTEIN"/>
    <property type="match status" value="1"/>
</dbReference>
<dbReference type="Gramene" id="MELO3C005737.2.1">
    <property type="protein sequence ID" value="MELO3C005737.2.1"/>
    <property type="gene ID" value="MELO3C005737.2"/>
</dbReference>
<dbReference type="Pfam" id="PF06760">
    <property type="entry name" value="DUF1221"/>
    <property type="match status" value="1"/>
</dbReference>
<dbReference type="SUPFAM" id="SSF56112">
    <property type="entry name" value="Protein kinase-like (PK-like)"/>
    <property type="match status" value="1"/>
</dbReference>
<accession>A0A9I9CM60</accession>
<dbReference type="FunFam" id="1.10.510.10:FF:000778">
    <property type="entry name" value="Kinase family protein"/>
    <property type="match status" value="1"/>
</dbReference>
<dbReference type="InterPro" id="IPR011009">
    <property type="entry name" value="Kinase-like_dom_sf"/>
</dbReference>
<evidence type="ECO:0000256" key="1">
    <source>
        <dbReference type="SAM" id="MobiDB-lite"/>
    </source>
</evidence>
<protein>
    <recommendedName>
        <fullName evidence="2">Protein kinase domain-containing protein</fullName>
    </recommendedName>
</protein>
<feature type="compositionally biased region" description="Basic and acidic residues" evidence="1">
    <location>
        <begin position="641"/>
        <end position="658"/>
    </location>
</feature>
<dbReference type="InterPro" id="IPR051681">
    <property type="entry name" value="Ser/Thr_Kinases-Pseudokinases"/>
</dbReference>
<dbReference type="GO" id="GO:0004674">
    <property type="term" value="F:protein serine/threonine kinase activity"/>
    <property type="evidence" value="ECO:0007669"/>
    <property type="project" value="TreeGrafter"/>
</dbReference>
<evidence type="ECO:0000313" key="3">
    <source>
        <dbReference type="EnsemblPlants" id="MELO3C005737.2.1"/>
    </source>
</evidence>
<evidence type="ECO:0000259" key="2">
    <source>
        <dbReference type="PROSITE" id="PS50011"/>
    </source>
</evidence>
<dbReference type="Pfam" id="PF07714">
    <property type="entry name" value="PK_Tyr_Ser-Thr"/>
    <property type="match status" value="1"/>
</dbReference>
<dbReference type="GO" id="GO:0005524">
    <property type="term" value="F:ATP binding"/>
    <property type="evidence" value="ECO:0007669"/>
    <property type="project" value="InterPro"/>
</dbReference>
<dbReference type="AlphaFoldDB" id="A0A9I9CM60"/>
<reference evidence="3" key="1">
    <citation type="submission" date="2023-03" db="UniProtKB">
        <authorList>
            <consortium name="EnsemblPlants"/>
        </authorList>
    </citation>
    <scope>IDENTIFICATION</scope>
</reference>
<feature type="compositionally biased region" description="Low complexity" evidence="1">
    <location>
        <begin position="662"/>
        <end position="673"/>
    </location>
</feature>
<feature type="domain" description="Protein kinase" evidence="2">
    <location>
        <begin position="240"/>
        <end position="514"/>
    </location>
</feature>
<name>A0A9I9CM60_CUCME</name>
<dbReference type="InterPro" id="IPR000719">
    <property type="entry name" value="Prot_kinase_dom"/>
</dbReference>
<dbReference type="EnsemblPlants" id="MELO3C005737.2.1">
    <property type="protein sequence ID" value="MELO3C005737.2.1"/>
    <property type="gene ID" value="MELO3C005737.2"/>
</dbReference>
<organism evidence="3">
    <name type="scientific">Cucumis melo</name>
    <name type="common">Muskmelon</name>
    <dbReference type="NCBI Taxonomy" id="3656"/>
    <lineage>
        <taxon>Eukaryota</taxon>
        <taxon>Viridiplantae</taxon>
        <taxon>Streptophyta</taxon>
        <taxon>Embryophyta</taxon>
        <taxon>Tracheophyta</taxon>
        <taxon>Spermatophyta</taxon>
        <taxon>Magnoliopsida</taxon>
        <taxon>eudicotyledons</taxon>
        <taxon>Gunneridae</taxon>
        <taxon>Pentapetalae</taxon>
        <taxon>rosids</taxon>
        <taxon>fabids</taxon>
        <taxon>Cucurbitales</taxon>
        <taxon>Cucurbitaceae</taxon>
        <taxon>Benincaseae</taxon>
        <taxon>Cucumis</taxon>
    </lineage>
</organism>
<dbReference type="InterPro" id="IPR001245">
    <property type="entry name" value="Ser-Thr/Tyr_kinase_cat_dom"/>
</dbReference>
<dbReference type="InterPro" id="IPR010632">
    <property type="entry name" value="DUF1221"/>
</dbReference>
<dbReference type="Gene3D" id="1.10.510.10">
    <property type="entry name" value="Transferase(Phosphotransferase) domain 1"/>
    <property type="match status" value="1"/>
</dbReference>
<proteinExistence type="predicted"/>
<sequence>MEQFRRIGEVLGSLKALMVLQDDIQFNQRQCCLLHDMFSLAFDTIAGEIRDNLKLEEKNTKWKALEQPLRELHRVFKEGELYIKQCIDSKDWWAKVISFHQNKDCIEFHVHNLLSCFPAVIEAIEMAGEISGLDQDEMQKRRLVLMRKYDMEWNDLKLFHWRFGKQYLVPREIRNRIQSVLREDRWLLVEALKEKISSPGTAISKNEQRLGELLVKKLNNSEPSKTKLFPSSILFGTKDYQVRRRLDGGQSKEVQWFGENFGMRQFTAETEETESEVPILLSLLHPNILQYLCGFLDEEKKEYFLITELMSKDLSSYLKDNNGARRRVLFPLNVSVDIMLQIARGMEYLHSQMIYHGDLNPSNVFMKPRNSSEGSYLVKVAGFGLSSIKNSPPRNSTNQLETNPFIWHAPEVMAEQEQQGPGTVSFFRKTEKADVYSFGMLCFELLTGKVPFEDSHLQGEKMSRNIRAGERPLFPFPTPKYLVSLTKRCWHSDPSQRLSFSSICRILRQVKKFLAMNPESNQPELQMPTVDYCDVEAGVARKFSSDGVGDLCSVSQIPFQMFAYRLAEKEKTNPSKIKTWDSASDVVSISKDDCASIYRDDTVSVIEDPFTIPASDTRSLHSDMRSVYSEAPPKKMPNTKKLPDTKIKKGTRIPETKTRMASRTPTRTPTRTTSRPRELKTNRDIPLPFSSPLSKGRRRPNESSAVELQILRFDTTWQMSGRLEKVTSAAYSPYFLFEYRYEQPKVKNWSPIFDSNINPKQS</sequence>
<dbReference type="PANTHER" id="PTHR44329">
    <property type="entry name" value="SERINE/THREONINE-PROTEIN KINASE TNNI3K-RELATED"/>
    <property type="match status" value="1"/>
</dbReference>
<dbReference type="PROSITE" id="PS50011">
    <property type="entry name" value="PROTEIN_KINASE_DOM"/>
    <property type="match status" value="1"/>
</dbReference>
<feature type="region of interest" description="Disordered" evidence="1">
    <location>
        <begin position="613"/>
        <end position="703"/>
    </location>
</feature>